<keyword evidence="4" id="KW-1185">Reference proteome</keyword>
<dbReference type="InterPro" id="IPR043144">
    <property type="entry name" value="Mal/L-sulf/L-lact_DH-like_ah"/>
</dbReference>
<dbReference type="GO" id="GO:0016491">
    <property type="term" value="F:oxidoreductase activity"/>
    <property type="evidence" value="ECO:0007669"/>
    <property type="project" value="UniProtKB-KW"/>
</dbReference>
<dbReference type="InterPro" id="IPR036111">
    <property type="entry name" value="Mal/L-sulfo/L-lacto_DH-like_sf"/>
</dbReference>
<dbReference type="InterPro" id="IPR003767">
    <property type="entry name" value="Malate/L-lactate_DH-like"/>
</dbReference>
<evidence type="ECO:0000256" key="1">
    <source>
        <dbReference type="ARBA" id="ARBA00006056"/>
    </source>
</evidence>
<comment type="caution">
    <text evidence="3">The sequence shown here is derived from an EMBL/GenBank/DDBJ whole genome shotgun (WGS) entry which is preliminary data.</text>
</comment>
<gene>
    <name evidence="3" type="ORF">W822_00425</name>
</gene>
<dbReference type="HOGENOM" id="CLU_040452_2_0_4"/>
<dbReference type="STRING" id="1424334.W822_00425"/>
<dbReference type="AlphaFoldDB" id="V8QWN9"/>
<comment type="similarity">
    <text evidence="1">Belongs to the LDH2/MDH2 oxidoreductase family.</text>
</comment>
<dbReference type="PANTHER" id="PTHR11091">
    <property type="entry name" value="OXIDOREDUCTASE-RELATED"/>
    <property type="match status" value="1"/>
</dbReference>
<keyword evidence="2" id="KW-0560">Oxidoreductase</keyword>
<proteinExistence type="inferred from homology"/>
<accession>V8QWN9</accession>
<dbReference type="RefSeq" id="WP_024003157.1">
    <property type="nucleotide sequence ID" value="NZ_KI650979.1"/>
</dbReference>
<dbReference type="Proteomes" id="UP000018733">
    <property type="component" value="Unassembled WGS sequence"/>
</dbReference>
<sequence>MNTRVEARVAESEWSSLGNQAFRALGLPPEAAADVVKVLVLADLFGLSTHGLSRVESYGERLRSGGINASANITTVNITPGIRMVDGDNGTGPLVGMHALRAAQSAAKACGIGVAFARGSNHFGPVSPYAYLAAQEGFASIIGSNATTTIAPWGGSDARLGNSPLGFGIPNPDGKPFLLDMAMSVVARAKIRNALRDGQSIPSTWATDGNGNPTTSPAEALNGFLLPIGGHKGYGLALMVDLFAGVLSNAAYLTHVKSWVDAPDEPQNLGHFFILIDTRQLGAAAWLSQRMTDFAAILHDSPAVDDSQPVIVPGEIELTRMAEQHTNGIKVDPNVLRMLRGFSVMQD</sequence>
<dbReference type="PANTHER" id="PTHR11091:SF0">
    <property type="entry name" value="MALATE DEHYDROGENASE"/>
    <property type="match status" value="1"/>
</dbReference>
<dbReference type="Gene3D" id="3.30.1370.60">
    <property type="entry name" value="Hypothetical oxidoreductase yiak, domain 2"/>
    <property type="match status" value="1"/>
</dbReference>
<dbReference type="Pfam" id="PF02615">
    <property type="entry name" value="Ldh_2"/>
    <property type="match status" value="1"/>
</dbReference>
<dbReference type="eggNOG" id="COG2055">
    <property type="taxonomic scope" value="Bacteria"/>
</dbReference>
<evidence type="ECO:0000313" key="3">
    <source>
        <dbReference type="EMBL" id="ETF03725.1"/>
    </source>
</evidence>
<dbReference type="Gene3D" id="1.10.1530.10">
    <property type="match status" value="1"/>
</dbReference>
<organism evidence="3 4">
    <name type="scientific">Advenella kashmirensis W13003</name>
    <dbReference type="NCBI Taxonomy" id="1424334"/>
    <lineage>
        <taxon>Bacteria</taxon>
        <taxon>Pseudomonadati</taxon>
        <taxon>Pseudomonadota</taxon>
        <taxon>Betaproteobacteria</taxon>
        <taxon>Burkholderiales</taxon>
        <taxon>Alcaligenaceae</taxon>
    </lineage>
</organism>
<dbReference type="InterPro" id="IPR043143">
    <property type="entry name" value="Mal/L-sulf/L-lact_DH-like_NADP"/>
</dbReference>
<name>V8QWN9_9BURK</name>
<dbReference type="OrthoDB" id="924592at2"/>
<protein>
    <submittedName>
        <fullName evidence="3">Hydroxyacid dehydrogenase</fullName>
    </submittedName>
</protein>
<evidence type="ECO:0000313" key="4">
    <source>
        <dbReference type="Proteomes" id="UP000018733"/>
    </source>
</evidence>
<dbReference type="PATRIC" id="fig|1424334.3.peg.87"/>
<reference evidence="3 4" key="1">
    <citation type="journal article" date="2014" name="Genome Announc.">
        <title>Draft Genome Sequence of Advenella kashmirensis Strain W13003, a Polycyclic Aromatic Hydrocarbon-Degrading Bacterium.</title>
        <authorList>
            <person name="Wang X."/>
            <person name="Jin D."/>
            <person name="Zhou L."/>
            <person name="Wu L."/>
            <person name="An W."/>
            <person name="Zhao L."/>
        </authorList>
    </citation>
    <scope>NUCLEOTIDE SEQUENCE [LARGE SCALE GENOMIC DNA]</scope>
    <source>
        <strain evidence="3 4">W13003</strain>
    </source>
</reference>
<dbReference type="SUPFAM" id="SSF89733">
    <property type="entry name" value="L-sulfolactate dehydrogenase-like"/>
    <property type="match status" value="1"/>
</dbReference>
<evidence type="ECO:0000256" key="2">
    <source>
        <dbReference type="ARBA" id="ARBA00023002"/>
    </source>
</evidence>
<dbReference type="EMBL" id="AYXT01000001">
    <property type="protein sequence ID" value="ETF03725.1"/>
    <property type="molecule type" value="Genomic_DNA"/>
</dbReference>